<dbReference type="STRING" id="1121449.SAMN02745704_00709"/>
<proteinExistence type="inferred from homology"/>
<keyword evidence="7" id="KW-0548">Nucleotidyltransferase</keyword>
<evidence type="ECO:0000256" key="4">
    <source>
        <dbReference type="ARBA" id="ARBA00022490"/>
    </source>
</evidence>
<accession>A0A1T4WB91</accession>
<dbReference type="GO" id="GO:0005524">
    <property type="term" value="F:ATP binding"/>
    <property type="evidence" value="ECO:0007669"/>
    <property type="project" value="UniProtKB-KW"/>
</dbReference>
<dbReference type="GO" id="GO:0005737">
    <property type="term" value="C:cytoplasm"/>
    <property type="evidence" value="ECO:0007669"/>
    <property type="project" value="UniProtKB-SubCell"/>
</dbReference>
<comment type="similarity">
    <text evidence="2">Belongs to the SUA5 family.</text>
</comment>
<reference evidence="13 14" key="1">
    <citation type="submission" date="2017-02" db="EMBL/GenBank/DDBJ databases">
        <authorList>
            <person name="Peterson S.W."/>
        </authorList>
    </citation>
    <scope>NUCLEOTIDE SEQUENCE [LARGE SCALE GENOMIC DNA]</scope>
    <source>
        <strain evidence="13 14">DSM 16080</strain>
    </source>
</reference>
<evidence type="ECO:0000313" key="13">
    <source>
        <dbReference type="EMBL" id="SKA74584.1"/>
    </source>
</evidence>
<dbReference type="EC" id="2.7.7.87" evidence="3"/>
<evidence type="ECO:0000256" key="1">
    <source>
        <dbReference type="ARBA" id="ARBA00004496"/>
    </source>
</evidence>
<dbReference type="RefSeq" id="WP_078716271.1">
    <property type="nucleotide sequence ID" value="NZ_FUYC01000002.1"/>
</dbReference>
<dbReference type="InterPro" id="IPR017945">
    <property type="entry name" value="DHBP_synth_RibB-like_a/b_dom"/>
</dbReference>
<dbReference type="GO" id="GO:0061710">
    <property type="term" value="F:L-threonylcarbamoyladenylate synthase"/>
    <property type="evidence" value="ECO:0007669"/>
    <property type="project" value="UniProtKB-EC"/>
</dbReference>
<evidence type="ECO:0000256" key="2">
    <source>
        <dbReference type="ARBA" id="ARBA00007663"/>
    </source>
</evidence>
<keyword evidence="6" id="KW-0819">tRNA processing</keyword>
<keyword evidence="8" id="KW-0547">Nucleotide-binding</keyword>
<evidence type="ECO:0000256" key="10">
    <source>
        <dbReference type="ARBA" id="ARBA00029774"/>
    </source>
</evidence>
<evidence type="ECO:0000256" key="9">
    <source>
        <dbReference type="ARBA" id="ARBA00022840"/>
    </source>
</evidence>
<evidence type="ECO:0000313" key="14">
    <source>
        <dbReference type="Proteomes" id="UP000190027"/>
    </source>
</evidence>
<dbReference type="AlphaFoldDB" id="A0A1T4WB91"/>
<sequence length="201" mass="21073">MQTIQQILSEGGVVVYPTETLYALGCHGFLRDAALRVAAIKGRPESKPLPLIVGDTSMLELVTETISGTVRALAEAFWPGPLSILVPALPAVPRPIRDDRGLVSVRSTPHPLAAQICRDLDAPLVATSANFSGESPVGNPRDLDPDLLAKTDAALLEAPFPPGGAPSTLVHPLGKGRVQIVRPGAISIGEIKKLGFSVISE</sequence>
<dbReference type="Proteomes" id="UP000190027">
    <property type="component" value="Unassembled WGS sequence"/>
</dbReference>
<evidence type="ECO:0000256" key="3">
    <source>
        <dbReference type="ARBA" id="ARBA00012584"/>
    </source>
</evidence>
<keyword evidence="9" id="KW-0067">ATP-binding</keyword>
<dbReference type="Pfam" id="PF01300">
    <property type="entry name" value="Sua5_yciO_yrdC"/>
    <property type="match status" value="1"/>
</dbReference>
<keyword evidence="4" id="KW-0963">Cytoplasm</keyword>
<evidence type="ECO:0000256" key="5">
    <source>
        <dbReference type="ARBA" id="ARBA00022679"/>
    </source>
</evidence>
<evidence type="ECO:0000256" key="11">
    <source>
        <dbReference type="ARBA" id="ARBA00048366"/>
    </source>
</evidence>
<evidence type="ECO:0000259" key="12">
    <source>
        <dbReference type="PROSITE" id="PS51163"/>
    </source>
</evidence>
<feature type="domain" description="YrdC-like" evidence="12">
    <location>
        <begin position="1"/>
        <end position="186"/>
    </location>
</feature>
<dbReference type="GO" id="GO:0000049">
    <property type="term" value="F:tRNA binding"/>
    <property type="evidence" value="ECO:0007669"/>
    <property type="project" value="TreeGrafter"/>
</dbReference>
<keyword evidence="14" id="KW-1185">Reference proteome</keyword>
<keyword evidence="5" id="KW-0808">Transferase</keyword>
<dbReference type="OrthoDB" id="9814580at2"/>
<dbReference type="SUPFAM" id="SSF55821">
    <property type="entry name" value="YrdC/RibB"/>
    <property type="match status" value="1"/>
</dbReference>
<dbReference type="GO" id="GO:0008033">
    <property type="term" value="P:tRNA processing"/>
    <property type="evidence" value="ECO:0007669"/>
    <property type="project" value="UniProtKB-KW"/>
</dbReference>
<dbReference type="GO" id="GO:0003725">
    <property type="term" value="F:double-stranded RNA binding"/>
    <property type="evidence" value="ECO:0007669"/>
    <property type="project" value="InterPro"/>
</dbReference>
<gene>
    <name evidence="13" type="ORF">SAMN02745704_00709</name>
</gene>
<evidence type="ECO:0000256" key="6">
    <source>
        <dbReference type="ARBA" id="ARBA00022694"/>
    </source>
</evidence>
<comment type="subcellular location">
    <subcellularLocation>
        <location evidence="1">Cytoplasm</location>
    </subcellularLocation>
</comment>
<dbReference type="InterPro" id="IPR006070">
    <property type="entry name" value="Sua5-like_dom"/>
</dbReference>
<dbReference type="NCBIfam" id="TIGR00057">
    <property type="entry name" value="L-threonylcarbamoyladenylate synthase"/>
    <property type="match status" value="1"/>
</dbReference>
<organism evidence="13 14">
    <name type="scientific">Paucidesulfovibrio gracilis DSM 16080</name>
    <dbReference type="NCBI Taxonomy" id="1121449"/>
    <lineage>
        <taxon>Bacteria</taxon>
        <taxon>Pseudomonadati</taxon>
        <taxon>Thermodesulfobacteriota</taxon>
        <taxon>Desulfovibrionia</taxon>
        <taxon>Desulfovibrionales</taxon>
        <taxon>Desulfovibrionaceae</taxon>
        <taxon>Paucidesulfovibrio</taxon>
    </lineage>
</organism>
<dbReference type="GO" id="GO:0006450">
    <property type="term" value="P:regulation of translational fidelity"/>
    <property type="evidence" value="ECO:0007669"/>
    <property type="project" value="TreeGrafter"/>
</dbReference>
<name>A0A1T4WB91_9BACT</name>
<evidence type="ECO:0000256" key="7">
    <source>
        <dbReference type="ARBA" id="ARBA00022695"/>
    </source>
</evidence>
<dbReference type="PROSITE" id="PS51163">
    <property type="entry name" value="YRDC"/>
    <property type="match status" value="1"/>
</dbReference>
<dbReference type="PANTHER" id="PTHR17490:SF16">
    <property type="entry name" value="THREONYLCARBAMOYL-AMP SYNTHASE"/>
    <property type="match status" value="1"/>
</dbReference>
<protein>
    <recommendedName>
        <fullName evidence="10">L-threonylcarbamoyladenylate synthase</fullName>
        <ecNumber evidence="3">2.7.7.87</ecNumber>
    </recommendedName>
    <alternativeName>
        <fullName evidence="10">L-threonylcarbamoyladenylate synthase</fullName>
    </alternativeName>
</protein>
<comment type="catalytic activity">
    <reaction evidence="11">
        <text>L-threonine + hydrogencarbonate + ATP = L-threonylcarbamoyladenylate + diphosphate + H2O</text>
        <dbReference type="Rhea" id="RHEA:36407"/>
        <dbReference type="ChEBI" id="CHEBI:15377"/>
        <dbReference type="ChEBI" id="CHEBI:17544"/>
        <dbReference type="ChEBI" id="CHEBI:30616"/>
        <dbReference type="ChEBI" id="CHEBI:33019"/>
        <dbReference type="ChEBI" id="CHEBI:57926"/>
        <dbReference type="ChEBI" id="CHEBI:73682"/>
        <dbReference type="EC" id="2.7.7.87"/>
    </reaction>
</comment>
<dbReference type="PANTHER" id="PTHR17490">
    <property type="entry name" value="SUA5"/>
    <property type="match status" value="1"/>
</dbReference>
<dbReference type="Gene3D" id="3.90.870.10">
    <property type="entry name" value="DHBP synthase"/>
    <property type="match status" value="1"/>
</dbReference>
<dbReference type="EMBL" id="FUYC01000002">
    <property type="protein sequence ID" value="SKA74584.1"/>
    <property type="molecule type" value="Genomic_DNA"/>
</dbReference>
<dbReference type="InterPro" id="IPR050156">
    <property type="entry name" value="TC-AMP_synthase_SUA5"/>
</dbReference>
<evidence type="ECO:0000256" key="8">
    <source>
        <dbReference type="ARBA" id="ARBA00022741"/>
    </source>
</evidence>